<organism evidence="1">
    <name type="scientific">marine metagenome</name>
    <dbReference type="NCBI Taxonomy" id="408172"/>
    <lineage>
        <taxon>unclassified sequences</taxon>
        <taxon>metagenomes</taxon>
        <taxon>ecological metagenomes</taxon>
    </lineage>
</organism>
<reference evidence="1" key="1">
    <citation type="submission" date="2018-05" db="EMBL/GenBank/DDBJ databases">
        <authorList>
            <person name="Lanie J.A."/>
            <person name="Ng W.-L."/>
            <person name="Kazmierczak K.M."/>
            <person name="Andrzejewski T.M."/>
            <person name="Davidsen T.M."/>
            <person name="Wayne K.J."/>
            <person name="Tettelin H."/>
            <person name="Glass J.I."/>
            <person name="Rusch D."/>
            <person name="Podicherti R."/>
            <person name="Tsui H.-C.T."/>
            <person name="Winkler M.E."/>
        </authorList>
    </citation>
    <scope>NUCLEOTIDE SEQUENCE</scope>
</reference>
<name>A0A382SMM3_9ZZZZ</name>
<sequence length="163" mass="16775">MVFAFILVGGFLAWLNQQARSQQVEVVEEVVEEDGLADATVVATAVFGANPMAQSGELIRVNSLLVQSLVGSQAFFVEMEGQSGPYLVKLGPAVVADSVVVPNGSTIAVIGFVQQMTDSVADAWVASGGIGEGDRILAIFADSFLEASDIVVAGGESGAEPQG</sequence>
<accession>A0A382SMM3</accession>
<gene>
    <name evidence="1" type="ORF">METZ01_LOCUS363940</name>
</gene>
<dbReference type="EMBL" id="UINC01130183">
    <property type="protein sequence ID" value="SVD11086.1"/>
    <property type="molecule type" value="Genomic_DNA"/>
</dbReference>
<proteinExistence type="predicted"/>
<evidence type="ECO:0000313" key="1">
    <source>
        <dbReference type="EMBL" id="SVD11086.1"/>
    </source>
</evidence>
<dbReference type="AlphaFoldDB" id="A0A382SMM3"/>
<protein>
    <submittedName>
        <fullName evidence="1">Uncharacterized protein</fullName>
    </submittedName>
</protein>